<dbReference type="SMART" id="SM01017">
    <property type="entry name" value="Arrestin_C"/>
    <property type="match status" value="1"/>
</dbReference>
<dbReference type="InterPro" id="IPR014756">
    <property type="entry name" value="Ig_E-set"/>
</dbReference>
<dbReference type="OrthoDB" id="2333384at2759"/>
<accession>A0A4Y2CEP5</accession>
<evidence type="ECO:0000256" key="1">
    <source>
        <dbReference type="ARBA" id="ARBA00005298"/>
    </source>
</evidence>
<dbReference type="GO" id="GO:0005737">
    <property type="term" value="C:cytoplasm"/>
    <property type="evidence" value="ECO:0007669"/>
    <property type="project" value="TreeGrafter"/>
</dbReference>
<dbReference type="PANTHER" id="PTHR11188:SF17">
    <property type="entry name" value="FI21816P1"/>
    <property type="match status" value="1"/>
</dbReference>
<sequence length="372" mass="41454">MEQPKFGDESRRRSKWVWLPGEGENGDVAVLATFLMSWVVPPTEGVAAPSPVRHKFIRIFPATVMSCDLTPLGKLTCTMNRTGLFFHILGEGVVRLSERGGSGYNDKENYIDFKMRMLGEGPPTGGGGRMMILSPGVHTFPFKLGLPLGLPSTFLAKHGWVQYYCKAELKEACGLTHKNQQVFIVMNPIDLNLEPSLLMQPFHCEIEEKVGIPCLTSGTIICRIRLDRGGYVPGENICIFAAIENSSKVTIKRTRAILTETIQYTAKNKLVQTTSRELASLQKGRIASGSGDQWQNALLHIPPLPPTNLRGCHLIRIQYDVYFVIEPKGLDRPIKLQLPIMIATYPARNKDGTLKRRGRLPAYPALLPVFRN</sequence>
<name>A0A4Y2CEP5_ARAVE</name>
<evidence type="ECO:0000259" key="2">
    <source>
        <dbReference type="SMART" id="SM01017"/>
    </source>
</evidence>
<dbReference type="Pfam" id="PF02752">
    <property type="entry name" value="Arrestin_C"/>
    <property type="match status" value="1"/>
</dbReference>
<dbReference type="AlphaFoldDB" id="A0A4Y2CEP5"/>
<comment type="similarity">
    <text evidence="1">Belongs to the arrestin family.</text>
</comment>
<organism evidence="3 4">
    <name type="scientific">Araneus ventricosus</name>
    <name type="common">Orbweaver spider</name>
    <name type="synonym">Epeira ventricosa</name>
    <dbReference type="NCBI Taxonomy" id="182803"/>
    <lineage>
        <taxon>Eukaryota</taxon>
        <taxon>Metazoa</taxon>
        <taxon>Ecdysozoa</taxon>
        <taxon>Arthropoda</taxon>
        <taxon>Chelicerata</taxon>
        <taxon>Arachnida</taxon>
        <taxon>Araneae</taxon>
        <taxon>Araneomorphae</taxon>
        <taxon>Entelegynae</taxon>
        <taxon>Araneoidea</taxon>
        <taxon>Araneidae</taxon>
        <taxon>Araneus</taxon>
    </lineage>
</organism>
<dbReference type="Pfam" id="PF00339">
    <property type="entry name" value="Arrestin_N"/>
    <property type="match status" value="1"/>
</dbReference>
<comment type="caution">
    <text evidence="3">The sequence shown here is derived from an EMBL/GenBank/DDBJ whole genome shotgun (WGS) entry which is preliminary data.</text>
</comment>
<gene>
    <name evidence="3" type="primary">Arrdc4</name>
    <name evidence="3" type="ORF">AVEN_52046_1</name>
</gene>
<proteinExistence type="inferred from homology"/>
<dbReference type="InterPro" id="IPR014752">
    <property type="entry name" value="Arrestin-like_C"/>
</dbReference>
<evidence type="ECO:0000313" key="3">
    <source>
        <dbReference type="EMBL" id="GBM02872.1"/>
    </source>
</evidence>
<reference evidence="3 4" key="1">
    <citation type="journal article" date="2019" name="Sci. Rep.">
        <title>Orb-weaving spider Araneus ventricosus genome elucidates the spidroin gene catalogue.</title>
        <authorList>
            <person name="Kono N."/>
            <person name="Nakamura H."/>
            <person name="Ohtoshi R."/>
            <person name="Moran D.A.P."/>
            <person name="Shinohara A."/>
            <person name="Yoshida Y."/>
            <person name="Fujiwara M."/>
            <person name="Mori M."/>
            <person name="Tomita M."/>
            <person name="Arakawa K."/>
        </authorList>
    </citation>
    <scope>NUCLEOTIDE SEQUENCE [LARGE SCALE GENOMIC DNA]</scope>
</reference>
<dbReference type="EMBL" id="BGPR01000184">
    <property type="protein sequence ID" value="GBM02872.1"/>
    <property type="molecule type" value="Genomic_DNA"/>
</dbReference>
<keyword evidence="4" id="KW-1185">Reference proteome</keyword>
<evidence type="ECO:0000313" key="4">
    <source>
        <dbReference type="Proteomes" id="UP000499080"/>
    </source>
</evidence>
<dbReference type="InterPro" id="IPR011021">
    <property type="entry name" value="Arrestin-like_N"/>
</dbReference>
<dbReference type="PANTHER" id="PTHR11188">
    <property type="entry name" value="ARRESTIN DOMAIN CONTAINING PROTEIN"/>
    <property type="match status" value="1"/>
</dbReference>
<dbReference type="InterPro" id="IPR050357">
    <property type="entry name" value="Arrestin_domain-protein"/>
</dbReference>
<dbReference type="Proteomes" id="UP000499080">
    <property type="component" value="Unassembled WGS sequence"/>
</dbReference>
<dbReference type="SUPFAM" id="SSF81296">
    <property type="entry name" value="E set domains"/>
    <property type="match status" value="2"/>
</dbReference>
<dbReference type="Gene3D" id="2.60.40.640">
    <property type="match status" value="2"/>
</dbReference>
<dbReference type="GO" id="GO:0015031">
    <property type="term" value="P:protein transport"/>
    <property type="evidence" value="ECO:0007669"/>
    <property type="project" value="TreeGrafter"/>
</dbReference>
<protein>
    <submittedName>
        <fullName evidence="3">Arrestin domain-containing protein 4</fullName>
    </submittedName>
</protein>
<dbReference type="InterPro" id="IPR011022">
    <property type="entry name" value="Arrestin_C-like"/>
</dbReference>
<feature type="domain" description="Arrestin C-terminal-like" evidence="2">
    <location>
        <begin position="216"/>
        <end position="347"/>
    </location>
</feature>